<gene>
    <name evidence="10" type="ORF">CRENPOLYSF1_1170002</name>
</gene>
<evidence type="ECO:0000256" key="9">
    <source>
        <dbReference type="SAM" id="Phobius"/>
    </source>
</evidence>
<comment type="subcellular location">
    <subcellularLocation>
        <location evidence="1">Cell membrane</location>
        <topology evidence="1">Multi-pass membrane protein</topology>
    </subcellularLocation>
</comment>
<dbReference type="GO" id="GO:0005254">
    <property type="term" value="F:chloride channel activity"/>
    <property type="evidence" value="ECO:0007669"/>
    <property type="project" value="InterPro"/>
</dbReference>
<reference evidence="11" key="1">
    <citation type="submission" date="2017-02" db="EMBL/GenBank/DDBJ databases">
        <authorList>
            <person name="Daims H."/>
        </authorList>
    </citation>
    <scope>NUCLEOTIDE SEQUENCE [LARGE SCALE GENOMIC DNA]</scope>
</reference>
<dbReference type="PANTHER" id="PTHR33281">
    <property type="entry name" value="UPF0187 PROTEIN YNEE"/>
    <property type="match status" value="1"/>
</dbReference>
<dbReference type="EMBL" id="FUKI01000021">
    <property type="protein sequence ID" value="SJM89656.1"/>
    <property type="molecule type" value="Genomic_DNA"/>
</dbReference>
<sequence length="322" mass="36925">MSWLSKKTTRVFLLMKGMAHLITNKDEPHNFLRGALMWRGSVTPRILPILLLLCCYPLLLVVLDHYWWPLPSLDVTPFEYTGVVLGMVLVFRTNAGYERWWEARKLWDGITNQTRNLIIGALQYGPQDNAWREALVKWSIAFSFATKESLRNSKNFTPLIGVLTELELAELQSALHMPLFVASKIASLLQKARTGHPNTNGLELDGFEFSILEGQRVLLIDHLGACERILKTPMPLVYAVKIRRFIFMFLLLLPFSLLEKTGLYSVGIFFLVAYPLLSLDRIGIELQKPFDNKILSHLPLDTIYETIKLHCLDLWQQDGNTL</sequence>
<evidence type="ECO:0000256" key="4">
    <source>
        <dbReference type="ARBA" id="ARBA00022692"/>
    </source>
</evidence>
<keyword evidence="7 9" id="KW-0472">Membrane</keyword>
<keyword evidence="5 9" id="KW-1133">Transmembrane helix</keyword>
<dbReference type="OrthoDB" id="445589at2"/>
<keyword evidence="3" id="KW-1003">Cell membrane</keyword>
<organism evidence="10 11">
    <name type="scientific">Crenothrix polyspora</name>
    <dbReference type="NCBI Taxonomy" id="360316"/>
    <lineage>
        <taxon>Bacteria</taxon>
        <taxon>Pseudomonadati</taxon>
        <taxon>Pseudomonadota</taxon>
        <taxon>Gammaproteobacteria</taxon>
        <taxon>Methylococcales</taxon>
        <taxon>Crenotrichaceae</taxon>
        <taxon>Crenothrix</taxon>
    </lineage>
</organism>
<evidence type="ECO:0000256" key="7">
    <source>
        <dbReference type="ARBA" id="ARBA00023136"/>
    </source>
</evidence>
<dbReference type="Proteomes" id="UP000195667">
    <property type="component" value="Unassembled WGS sequence"/>
</dbReference>
<feature type="transmembrane region" description="Helical" evidence="9">
    <location>
        <begin position="80"/>
        <end position="97"/>
    </location>
</feature>
<evidence type="ECO:0000256" key="8">
    <source>
        <dbReference type="ARBA" id="ARBA00034708"/>
    </source>
</evidence>
<evidence type="ECO:0000313" key="11">
    <source>
        <dbReference type="Proteomes" id="UP000195667"/>
    </source>
</evidence>
<keyword evidence="4 9" id="KW-0812">Transmembrane</keyword>
<evidence type="ECO:0000256" key="2">
    <source>
        <dbReference type="ARBA" id="ARBA00022448"/>
    </source>
</evidence>
<dbReference type="RefSeq" id="WP_087142218.1">
    <property type="nucleotide sequence ID" value="NZ_FUKI01000021.1"/>
</dbReference>
<dbReference type="InterPro" id="IPR044669">
    <property type="entry name" value="YneE/VCCN1/2-like"/>
</dbReference>
<evidence type="ECO:0000256" key="5">
    <source>
        <dbReference type="ARBA" id="ARBA00022989"/>
    </source>
</evidence>
<evidence type="ECO:0000256" key="6">
    <source>
        <dbReference type="ARBA" id="ARBA00023065"/>
    </source>
</evidence>
<dbReference type="AlphaFoldDB" id="A0A1R4H0B8"/>
<evidence type="ECO:0000256" key="3">
    <source>
        <dbReference type="ARBA" id="ARBA00022475"/>
    </source>
</evidence>
<accession>A0A1R4H0B8</accession>
<proteinExistence type="inferred from homology"/>
<keyword evidence="2" id="KW-0813">Transport</keyword>
<name>A0A1R4H0B8_9GAMM</name>
<keyword evidence="6" id="KW-0406">Ion transport</keyword>
<evidence type="ECO:0008006" key="12">
    <source>
        <dbReference type="Google" id="ProtNLM"/>
    </source>
</evidence>
<dbReference type="PANTHER" id="PTHR33281:SF19">
    <property type="entry name" value="VOLTAGE-DEPENDENT ANION CHANNEL-FORMING PROTEIN YNEE"/>
    <property type="match status" value="1"/>
</dbReference>
<keyword evidence="11" id="KW-1185">Reference proteome</keyword>
<dbReference type="GO" id="GO:0005886">
    <property type="term" value="C:plasma membrane"/>
    <property type="evidence" value="ECO:0007669"/>
    <property type="project" value="UniProtKB-SubCell"/>
</dbReference>
<feature type="transmembrane region" description="Helical" evidence="9">
    <location>
        <begin position="46"/>
        <end position="68"/>
    </location>
</feature>
<protein>
    <recommendedName>
        <fullName evidence="12">Bestrophin-like protein</fullName>
    </recommendedName>
</protein>
<comment type="similarity">
    <text evidence="8">Belongs to the anion channel-forming bestrophin (TC 1.A.46) family.</text>
</comment>
<evidence type="ECO:0000313" key="10">
    <source>
        <dbReference type="EMBL" id="SJM89656.1"/>
    </source>
</evidence>
<evidence type="ECO:0000256" key="1">
    <source>
        <dbReference type="ARBA" id="ARBA00004651"/>
    </source>
</evidence>
<dbReference type="Pfam" id="PF25539">
    <property type="entry name" value="Bestrophin_2"/>
    <property type="match status" value="1"/>
</dbReference>